<evidence type="ECO:0000259" key="3">
    <source>
        <dbReference type="Pfam" id="PF04116"/>
    </source>
</evidence>
<keyword evidence="2" id="KW-0812">Transmembrane</keyword>
<dbReference type="Pfam" id="PF04116">
    <property type="entry name" value="FA_hydroxylase"/>
    <property type="match status" value="1"/>
</dbReference>
<accession>A0A329M425</accession>
<feature type="transmembrane region" description="Helical" evidence="2">
    <location>
        <begin position="25"/>
        <end position="44"/>
    </location>
</feature>
<evidence type="ECO:0000313" key="4">
    <source>
        <dbReference type="EMBL" id="RAV14925.1"/>
    </source>
</evidence>
<keyword evidence="2" id="KW-1133">Transmembrane helix</keyword>
<name>A0A329M425_9MYCO</name>
<dbReference type="Proteomes" id="UP000250915">
    <property type="component" value="Unassembled WGS sequence"/>
</dbReference>
<dbReference type="RefSeq" id="WP_112631888.1">
    <property type="nucleotide sequence ID" value="NZ_QMEV01000006.1"/>
</dbReference>
<evidence type="ECO:0000256" key="2">
    <source>
        <dbReference type="SAM" id="Phobius"/>
    </source>
</evidence>
<dbReference type="GO" id="GO:0008610">
    <property type="term" value="P:lipid biosynthetic process"/>
    <property type="evidence" value="ECO:0007669"/>
    <property type="project" value="InterPro"/>
</dbReference>
<sequence>MTSPARSNLTLSAAGREFWRHPSPWGLALTLAAALAARIVVGDWRLTDAALPVLMVAAFPVFEWVIHVAILHWRPRRVGRFVVDPLLARKHREHHGEPRRVELIFMPWQTLLWLIPTAVAVALVAFPRLGLGLTYLVFLTALGLVYEWTHYLIHTDYKAKSGVYRSIWRNHRRHHFKNEHYWFTVTSSGTADRLLGTYPDQATVPTSPTAKNLHGAGGPSTAALASVRP</sequence>
<dbReference type="EMBL" id="QMEV01000006">
    <property type="protein sequence ID" value="RAV14925.1"/>
    <property type="molecule type" value="Genomic_DNA"/>
</dbReference>
<evidence type="ECO:0000256" key="1">
    <source>
        <dbReference type="SAM" id="MobiDB-lite"/>
    </source>
</evidence>
<evidence type="ECO:0000313" key="5">
    <source>
        <dbReference type="Proteomes" id="UP000250915"/>
    </source>
</evidence>
<feature type="transmembrane region" description="Helical" evidence="2">
    <location>
        <begin position="132"/>
        <end position="153"/>
    </location>
</feature>
<gene>
    <name evidence="4" type="ORF">DQP57_04680</name>
</gene>
<feature type="transmembrane region" description="Helical" evidence="2">
    <location>
        <begin position="103"/>
        <end position="126"/>
    </location>
</feature>
<reference evidence="4 5" key="1">
    <citation type="submission" date="2018-06" db="EMBL/GenBank/DDBJ databases">
        <title>NTM in soil in Japan.</title>
        <authorList>
            <person name="Ohya K."/>
        </authorList>
    </citation>
    <scope>NUCLEOTIDE SEQUENCE [LARGE SCALE GENOMIC DNA]</scope>
    <source>
        <strain evidence="4 5">GF28</strain>
    </source>
</reference>
<organism evidence="4 5">
    <name type="scientific">Mycobacterium colombiense</name>
    <dbReference type="NCBI Taxonomy" id="339268"/>
    <lineage>
        <taxon>Bacteria</taxon>
        <taxon>Bacillati</taxon>
        <taxon>Actinomycetota</taxon>
        <taxon>Actinomycetes</taxon>
        <taxon>Mycobacteriales</taxon>
        <taxon>Mycobacteriaceae</taxon>
        <taxon>Mycobacterium</taxon>
        <taxon>Mycobacterium avium complex (MAC)</taxon>
    </lineage>
</organism>
<protein>
    <submittedName>
        <fullName evidence="4">Fatty acid hydroxylase family protein</fullName>
    </submittedName>
</protein>
<dbReference type="GO" id="GO:0005506">
    <property type="term" value="F:iron ion binding"/>
    <property type="evidence" value="ECO:0007669"/>
    <property type="project" value="InterPro"/>
</dbReference>
<keyword evidence="2" id="KW-0472">Membrane</keyword>
<feature type="domain" description="Fatty acid hydroxylase" evidence="3">
    <location>
        <begin position="53"/>
        <end position="197"/>
    </location>
</feature>
<comment type="caution">
    <text evidence="4">The sequence shown here is derived from an EMBL/GenBank/DDBJ whole genome shotgun (WGS) entry which is preliminary data.</text>
</comment>
<feature type="region of interest" description="Disordered" evidence="1">
    <location>
        <begin position="206"/>
        <end position="229"/>
    </location>
</feature>
<dbReference type="InterPro" id="IPR006694">
    <property type="entry name" value="Fatty_acid_hydroxylase"/>
</dbReference>
<proteinExistence type="predicted"/>
<feature type="transmembrane region" description="Helical" evidence="2">
    <location>
        <begin position="50"/>
        <end position="71"/>
    </location>
</feature>
<dbReference type="GO" id="GO:0016491">
    <property type="term" value="F:oxidoreductase activity"/>
    <property type="evidence" value="ECO:0007669"/>
    <property type="project" value="InterPro"/>
</dbReference>
<dbReference type="OrthoDB" id="9784228at2"/>
<dbReference type="AlphaFoldDB" id="A0A329M425"/>